<feature type="transmembrane region" description="Helical" evidence="2">
    <location>
        <begin position="12"/>
        <end position="29"/>
    </location>
</feature>
<dbReference type="OrthoDB" id="418142at2759"/>
<organism evidence="3 4">
    <name type="scientific">Lingula anatina</name>
    <name type="common">Brachiopod</name>
    <name type="synonym">Lingula unguis</name>
    <dbReference type="NCBI Taxonomy" id="7574"/>
    <lineage>
        <taxon>Eukaryota</taxon>
        <taxon>Metazoa</taxon>
        <taxon>Spiralia</taxon>
        <taxon>Lophotrochozoa</taxon>
        <taxon>Brachiopoda</taxon>
        <taxon>Linguliformea</taxon>
        <taxon>Lingulata</taxon>
        <taxon>Lingulida</taxon>
        <taxon>Linguloidea</taxon>
        <taxon>Lingulidae</taxon>
        <taxon>Lingula</taxon>
    </lineage>
</organism>
<sequence length="517" mass="58927">MFWRLGRRCRLLWSIVIVTVILTGLWFMILSSVGGGSGKITVAVVEEHHEVLRYWYEAVNKGLLAEQGNILIHVDGHSDNAPPELIEDFPFFHRPRNSKELAAMLQRNDAFILGAISTGLFSSWVWIWPSWDKNNEQEHPNSTLWYEVSETDVGWFWLKSATTREIEKKFCMCEVENGQRYCMYADYDHFESSRQKQETTRDAKSQSDDIFIPIPASHCHIKNSVTFYQVRDDVAVRMMKDGSLVKPGSRLVLDIDEDYYGCESGAEVLLNSGIKWDLVQRIDDLVSEMICPLSVYHEQEADGLLTQLIAIIVEQCNRATSNTGNSCGDTVPQIVDGVVPKFMKIVQNEPYTKEPISEMFCSEQFKHNGIKYTAKKLVKHLAKLTAAQLQTLRSVGFCLITSPNSIIFHQGGNILKICHGANTPFDSVVSFHTPNLPEIDERTRQLREILHQDTYGAPKIVTVCRSMRDGYTPKKYWKRIEKDVLNVVLTSQTTSFEVVYDENLLGGTSGWPYGRKH</sequence>
<dbReference type="OMA" id="HCHIKNS"/>
<proteinExistence type="inferred from homology"/>
<dbReference type="AlphaFoldDB" id="A0A1S3KC12"/>
<dbReference type="InterPro" id="IPR024131">
    <property type="entry name" value="UPF0489"/>
</dbReference>
<dbReference type="Proteomes" id="UP000085678">
    <property type="component" value="Unplaced"/>
</dbReference>
<dbReference type="InParanoid" id="A0A1S3KC12"/>
<protein>
    <submittedName>
        <fullName evidence="4">Uncharacterized protein LOC112041231</fullName>
    </submittedName>
</protein>
<keyword evidence="2" id="KW-1133">Transmembrane helix</keyword>
<evidence type="ECO:0000313" key="3">
    <source>
        <dbReference type="Proteomes" id="UP000085678"/>
    </source>
</evidence>
<evidence type="ECO:0000256" key="1">
    <source>
        <dbReference type="ARBA" id="ARBA00007099"/>
    </source>
</evidence>
<reference evidence="4" key="1">
    <citation type="submission" date="2025-08" db="UniProtKB">
        <authorList>
            <consortium name="RefSeq"/>
        </authorList>
    </citation>
    <scope>IDENTIFICATION</scope>
    <source>
        <tissue evidence="4">Gonads</tissue>
    </source>
</reference>
<dbReference type="PANTHER" id="PTHR13225">
    <property type="entry name" value="MISEXPRESSION SUPPRESSOR OF RAS 6"/>
    <property type="match status" value="1"/>
</dbReference>
<evidence type="ECO:0000313" key="4">
    <source>
        <dbReference type="RefSeq" id="XP_013420173.1"/>
    </source>
</evidence>
<gene>
    <name evidence="4" type="primary">LOC112041231</name>
</gene>
<accession>A0A1S3KC12</accession>
<dbReference type="Pfam" id="PF12640">
    <property type="entry name" value="UPF0489"/>
    <property type="match status" value="1"/>
</dbReference>
<dbReference type="GeneID" id="112041231"/>
<dbReference type="PANTHER" id="PTHR13225:SF3">
    <property type="entry name" value="UPF0489 PROTEIN C5ORF22"/>
    <property type="match status" value="1"/>
</dbReference>
<name>A0A1S3KC12_LINAN</name>
<keyword evidence="3" id="KW-1185">Reference proteome</keyword>
<evidence type="ECO:0000256" key="2">
    <source>
        <dbReference type="SAM" id="Phobius"/>
    </source>
</evidence>
<dbReference type="KEGG" id="lak:112041231"/>
<dbReference type="RefSeq" id="XP_013420173.1">
    <property type="nucleotide sequence ID" value="XM_013564719.2"/>
</dbReference>
<keyword evidence="2" id="KW-0812">Transmembrane</keyword>
<comment type="similarity">
    <text evidence="1">Belongs to the UPF0489 family.</text>
</comment>
<keyword evidence="2" id="KW-0472">Membrane</keyword>